<accession>A0A6B8W0E0</accession>
<evidence type="ECO:0000313" key="3">
    <source>
        <dbReference type="Proteomes" id="UP000427071"/>
    </source>
</evidence>
<evidence type="ECO:0000259" key="1">
    <source>
        <dbReference type="PROSITE" id="PS51186"/>
    </source>
</evidence>
<dbReference type="EMBL" id="CP046452">
    <property type="protein sequence ID" value="QGU01208.1"/>
    <property type="molecule type" value="Genomic_DNA"/>
</dbReference>
<name>A0A6B8W0E0_9CORY</name>
<dbReference type="InterPro" id="IPR000182">
    <property type="entry name" value="GNAT_dom"/>
</dbReference>
<keyword evidence="3" id="KW-1185">Reference proteome</keyword>
<protein>
    <submittedName>
        <fullName evidence="2">Acyltransferase</fullName>
    </submittedName>
</protein>
<dbReference type="Pfam" id="PF13673">
    <property type="entry name" value="Acetyltransf_10"/>
    <property type="match status" value="1"/>
</dbReference>
<keyword evidence="2" id="KW-0808">Transferase</keyword>
<gene>
    <name evidence="2" type="ORF">CKALI_01545</name>
</gene>
<dbReference type="CDD" id="cd04301">
    <property type="entry name" value="NAT_SF"/>
    <property type="match status" value="1"/>
</dbReference>
<feature type="domain" description="N-acetyltransferase" evidence="1">
    <location>
        <begin position="4"/>
        <end position="134"/>
    </location>
</feature>
<dbReference type="Proteomes" id="UP000427071">
    <property type="component" value="Chromosome"/>
</dbReference>
<dbReference type="GO" id="GO:0016747">
    <property type="term" value="F:acyltransferase activity, transferring groups other than amino-acyl groups"/>
    <property type="evidence" value="ECO:0007669"/>
    <property type="project" value="InterPro"/>
</dbReference>
<dbReference type="KEGG" id="ckw:CKALI_01545"/>
<evidence type="ECO:0000313" key="2">
    <source>
        <dbReference type="EMBL" id="QGU01208.1"/>
    </source>
</evidence>
<dbReference type="RefSeq" id="WP_156191633.1">
    <property type="nucleotide sequence ID" value="NZ_CP046452.1"/>
</dbReference>
<keyword evidence="2" id="KW-0012">Acyltransferase</keyword>
<dbReference type="SUPFAM" id="SSF55729">
    <property type="entry name" value="Acyl-CoA N-acyltransferases (Nat)"/>
    <property type="match status" value="1"/>
</dbReference>
<dbReference type="PROSITE" id="PS51186">
    <property type="entry name" value="GNAT"/>
    <property type="match status" value="1"/>
</dbReference>
<organism evidence="2 3">
    <name type="scientific">Corynebacterium kalinowskii</name>
    <dbReference type="NCBI Taxonomy" id="2675216"/>
    <lineage>
        <taxon>Bacteria</taxon>
        <taxon>Bacillati</taxon>
        <taxon>Actinomycetota</taxon>
        <taxon>Actinomycetes</taxon>
        <taxon>Mycobacteriales</taxon>
        <taxon>Corynebacteriaceae</taxon>
        <taxon>Corynebacterium</taxon>
    </lineage>
</organism>
<sequence length="136" mass="15232">MLVGKLDELTPRQVYQLLKLRVDVFVVEQQCPYEEIDEIDATATHILALEEGAVVGCARVYDGHVGRLCVDKRHRGTGLAQEIMTRALELCDGPVEITAQAPLASYYEQFGFAQVGEEFDWDGIPHVPMRLEKFPG</sequence>
<reference evidence="3" key="1">
    <citation type="submission" date="2019-11" db="EMBL/GenBank/DDBJ databases">
        <title>Complete genome sequence of Corynebacterium kalinowskii 1959, a novel Corynebacterium species isolated from soil of a small paddock in Vilsendorf, Germany.</title>
        <authorList>
            <person name="Schaffert L."/>
            <person name="Ruwe M."/>
            <person name="Milse J."/>
            <person name="Hanuschka K."/>
            <person name="Ortseifen V."/>
            <person name="Droste J."/>
            <person name="Brandt D."/>
            <person name="Schlueter L."/>
            <person name="Kutter Y."/>
            <person name="Vinke S."/>
            <person name="Viehoefer P."/>
            <person name="Jacob L."/>
            <person name="Luebke N.-C."/>
            <person name="Schulte-Berndt E."/>
            <person name="Hain C."/>
            <person name="Linder M."/>
            <person name="Schmidt P."/>
            <person name="Wollenschlaeger L."/>
            <person name="Luttermann T."/>
            <person name="Thieme E."/>
            <person name="Hassa J."/>
            <person name="Haak M."/>
            <person name="Wittchen M."/>
            <person name="Mentz A."/>
            <person name="Persicke M."/>
            <person name="Busche T."/>
            <person name="Ruckert C."/>
        </authorList>
    </citation>
    <scope>NUCLEOTIDE SEQUENCE [LARGE SCALE GENOMIC DNA]</scope>
    <source>
        <strain evidence="3">1959</strain>
    </source>
</reference>
<dbReference type="AlphaFoldDB" id="A0A6B8W0E0"/>
<proteinExistence type="predicted"/>
<dbReference type="Gene3D" id="3.40.630.30">
    <property type="match status" value="1"/>
</dbReference>
<dbReference type="InterPro" id="IPR016181">
    <property type="entry name" value="Acyl_CoA_acyltransferase"/>
</dbReference>